<dbReference type="InterPro" id="IPR036515">
    <property type="entry name" value="Transposase_17_sf"/>
</dbReference>
<dbReference type="Pfam" id="PF01797">
    <property type="entry name" value="Y1_Tnp"/>
    <property type="match status" value="1"/>
</dbReference>
<dbReference type="InterPro" id="IPR002686">
    <property type="entry name" value="Transposase_17"/>
</dbReference>
<dbReference type="EMBL" id="JAUSTW010000009">
    <property type="protein sequence ID" value="MDQ0201455.1"/>
    <property type="molecule type" value="Genomic_DNA"/>
</dbReference>
<dbReference type="RefSeq" id="WP_307412753.1">
    <property type="nucleotide sequence ID" value="NZ_JAUSTW010000009.1"/>
</dbReference>
<dbReference type="SMART" id="SM01321">
    <property type="entry name" value="Y1_Tnp"/>
    <property type="match status" value="1"/>
</dbReference>
<dbReference type="SUPFAM" id="SSF143422">
    <property type="entry name" value="Transposase IS200-like"/>
    <property type="match status" value="1"/>
</dbReference>
<name>A0ABT9Y0U9_9BACI</name>
<comment type="caution">
    <text evidence="2">The sequence shown here is derived from an EMBL/GenBank/DDBJ whole genome shotgun (WGS) entry which is preliminary data.</text>
</comment>
<protein>
    <submittedName>
        <fullName evidence="2">Transposase</fullName>
    </submittedName>
</protein>
<dbReference type="NCBIfam" id="NF033573">
    <property type="entry name" value="transpos_IS200"/>
    <property type="match status" value="1"/>
</dbReference>
<reference evidence="2 3" key="1">
    <citation type="submission" date="2023-07" db="EMBL/GenBank/DDBJ databases">
        <title>Genomic Encyclopedia of Type Strains, Phase IV (KMG-IV): sequencing the most valuable type-strain genomes for metagenomic binning, comparative biology and taxonomic classification.</title>
        <authorList>
            <person name="Goeker M."/>
        </authorList>
    </citation>
    <scope>NUCLEOTIDE SEQUENCE [LARGE SCALE GENOMIC DNA]</scope>
    <source>
        <strain evidence="2 3">DSM 27594</strain>
    </source>
</reference>
<evidence type="ECO:0000313" key="3">
    <source>
        <dbReference type="Proteomes" id="UP001224122"/>
    </source>
</evidence>
<organism evidence="2 3">
    <name type="scientific">Neobacillus ginsengisoli</name>
    <dbReference type="NCBI Taxonomy" id="904295"/>
    <lineage>
        <taxon>Bacteria</taxon>
        <taxon>Bacillati</taxon>
        <taxon>Bacillota</taxon>
        <taxon>Bacilli</taxon>
        <taxon>Bacillales</taxon>
        <taxon>Bacillaceae</taxon>
        <taxon>Neobacillus</taxon>
    </lineage>
</organism>
<feature type="domain" description="Transposase IS200-like" evidence="1">
    <location>
        <begin position="13"/>
        <end position="129"/>
    </location>
</feature>
<gene>
    <name evidence="2" type="ORF">J2S10_004661</name>
</gene>
<keyword evidence="3" id="KW-1185">Reference proteome</keyword>
<dbReference type="Gene3D" id="3.30.70.1290">
    <property type="entry name" value="Transposase IS200-like"/>
    <property type="match status" value="1"/>
</dbReference>
<dbReference type="PANTHER" id="PTHR33360:SF2">
    <property type="entry name" value="TRANSPOSASE FOR INSERTION SEQUENCE ELEMENT IS200"/>
    <property type="match status" value="1"/>
</dbReference>
<dbReference type="Proteomes" id="UP001224122">
    <property type="component" value="Unassembled WGS sequence"/>
</dbReference>
<evidence type="ECO:0000259" key="1">
    <source>
        <dbReference type="SMART" id="SM01321"/>
    </source>
</evidence>
<sequence length="133" mass="15901">MKKQQYSTIKSQVYKLNYHFVFCTRYRRKVLVDRVKDRLENILIQFSSEQGWEIINLEVKQDYCHFKISAPPNLSPSDIVAKIKRVTSRALRHEFEHLHHLPSLWTRAFFVSTDPFLSSSLIQEYIQEQKTRG</sequence>
<evidence type="ECO:0000313" key="2">
    <source>
        <dbReference type="EMBL" id="MDQ0201455.1"/>
    </source>
</evidence>
<proteinExistence type="predicted"/>
<accession>A0ABT9Y0U9</accession>
<dbReference type="PANTHER" id="PTHR33360">
    <property type="entry name" value="TRANSPOSASE FOR INSERTION SEQUENCE ELEMENT IS200"/>
    <property type="match status" value="1"/>
</dbReference>